<evidence type="ECO:0000313" key="2">
    <source>
        <dbReference type="Proteomes" id="UP001221142"/>
    </source>
</evidence>
<accession>A0AAD7CL86</accession>
<comment type="caution">
    <text evidence="1">The sequence shown here is derived from an EMBL/GenBank/DDBJ whole genome shotgun (WGS) entry which is preliminary data.</text>
</comment>
<proteinExistence type="predicted"/>
<gene>
    <name evidence="1" type="ORF">FB45DRAFT_1018753</name>
</gene>
<dbReference type="EMBL" id="JARKIF010000001">
    <property type="protein sequence ID" value="KAJ7651410.1"/>
    <property type="molecule type" value="Genomic_DNA"/>
</dbReference>
<organism evidence="1 2">
    <name type="scientific">Roridomyces roridus</name>
    <dbReference type="NCBI Taxonomy" id="1738132"/>
    <lineage>
        <taxon>Eukaryota</taxon>
        <taxon>Fungi</taxon>
        <taxon>Dikarya</taxon>
        <taxon>Basidiomycota</taxon>
        <taxon>Agaricomycotina</taxon>
        <taxon>Agaricomycetes</taxon>
        <taxon>Agaricomycetidae</taxon>
        <taxon>Agaricales</taxon>
        <taxon>Marasmiineae</taxon>
        <taxon>Mycenaceae</taxon>
        <taxon>Roridomyces</taxon>
    </lineage>
</organism>
<evidence type="ECO:0000313" key="1">
    <source>
        <dbReference type="EMBL" id="KAJ7651410.1"/>
    </source>
</evidence>
<sequence>MSSVRRPVLADAPVSRLTRVWAGHRRWLLCDRYPKTSPIALSLYPFVICSAGCRPQPLPAGMHHDRQDLFAHPTMTTVPACLSFHELAGALYSRAPYSHPRTAFSSGAFLPISTPPPSASLRRLLSRCPLDEGQRLIMGHSALAQTLAGTPRHGNDYARPARPAAFSLPRLRHDPLLSVPILPLLASTAADPSYTVSCCGQFRALGWTRRPDVRYGAHSA</sequence>
<name>A0AAD7CL86_9AGAR</name>
<dbReference type="AlphaFoldDB" id="A0AAD7CL86"/>
<reference evidence="1" key="1">
    <citation type="submission" date="2023-03" db="EMBL/GenBank/DDBJ databases">
        <title>Massive genome expansion in bonnet fungi (Mycena s.s.) driven by repeated elements and novel gene families across ecological guilds.</title>
        <authorList>
            <consortium name="Lawrence Berkeley National Laboratory"/>
            <person name="Harder C.B."/>
            <person name="Miyauchi S."/>
            <person name="Viragh M."/>
            <person name="Kuo A."/>
            <person name="Thoen E."/>
            <person name="Andreopoulos B."/>
            <person name="Lu D."/>
            <person name="Skrede I."/>
            <person name="Drula E."/>
            <person name="Henrissat B."/>
            <person name="Morin E."/>
            <person name="Kohler A."/>
            <person name="Barry K."/>
            <person name="LaButti K."/>
            <person name="Morin E."/>
            <person name="Salamov A."/>
            <person name="Lipzen A."/>
            <person name="Mereny Z."/>
            <person name="Hegedus B."/>
            <person name="Baldrian P."/>
            <person name="Stursova M."/>
            <person name="Weitz H."/>
            <person name="Taylor A."/>
            <person name="Grigoriev I.V."/>
            <person name="Nagy L.G."/>
            <person name="Martin F."/>
            <person name="Kauserud H."/>
        </authorList>
    </citation>
    <scope>NUCLEOTIDE SEQUENCE</scope>
    <source>
        <strain evidence="1">9284</strain>
    </source>
</reference>
<keyword evidence="2" id="KW-1185">Reference proteome</keyword>
<dbReference type="Proteomes" id="UP001221142">
    <property type="component" value="Unassembled WGS sequence"/>
</dbReference>
<protein>
    <submittedName>
        <fullName evidence="1">Uncharacterized protein</fullName>
    </submittedName>
</protein>